<keyword evidence="2" id="KW-1185">Reference proteome</keyword>
<dbReference type="EMBL" id="JBEAFC010000010">
    <property type="protein sequence ID" value="KAL1539186.1"/>
    <property type="molecule type" value="Genomic_DNA"/>
</dbReference>
<evidence type="ECO:0000313" key="1">
    <source>
        <dbReference type="EMBL" id="KAL1539186.1"/>
    </source>
</evidence>
<sequence>MAIDSYTEEDGQPRMDYTQQEIEQMLFDMQVRAAKTEKKMMSHKFKQENFARQEATVNRNLDDTLTKLTQAIH</sequence>
<comment type="caution">
    <text evidence="1">The sequence shown here is derived from an EMBL/GenBank/DDBJ whole genome shotgun (WGS) entry which is preliminary data.</text>
</comment>
<accession>A0ABD1G815</accession>
<organism evidence="1 2">
    <name type="scientific">Salvia divinorum</name>
    <name type="common">Maria pastora</name>
    <name type="synonym">Diviner's sage</name>
    <dbReference type="NCBI Taxonomy" id="28513"/>
    <lineage>
        <taxon>Eukaryota</taxon>
        <taxon>Viridiplantae</taxon>
        <taxon>Streptophyta</taxon>
        <taxon>Embryophyta</taxon>
        <taxon>Tracheophyta</taxon>
        <taxon>Spermatophyta</taxon>
        <taxon>Magnoliopsida</taxon>
        <taxon>eudicotyledons</taxon>
        <taxon>Gunneridae</taxon>
        <taxon>Pentapetalae</taxon>
        <taxon>asterids</taxon>
        <taxon>lamiids</taxon>
        <taxon>Lamiales</taxon>
        <taxon>Lamiaceae</taxon>
        <taxon>Nepetoideae</taxon>
        <taxon>Mentheae</taxon>
        <taxon>Salviinae</taxon>
        <taxon>Salvia</taxon>
        <taxon>Salvia subgen. Calosphace</taxon>
    </lineage>
</organism>
<evidence type="ECO:0000313" key="2">
    <source>
        <dbReference type="Proteomes" id="UP001567538"/>
    </source>
</evidence>
<protein>
    <submittedName>
        <fullName evidence="1">Uncharacterized protein</fullName>
    </submittedName>
</protein>
<proteinExistence type="predicted"/>
<name>A0ABD1G815_SALDI</name>
<gene>
    <name evidence="1" type="ORF">AAHA92_27839</name>
</gene>
<dbReference type="AlphaFoldDB" id="A0ABD1G815"/>
<dbReference type="Proteomes" id="UP001567538">
    <property type="component" value="Unassembled WGS sequence"/>
</dbReference>
<reference evidence="1 2" key="1">
    <citation type="submission" date="2024-06" db="EMBL/GenBank/DDBJ databases">
        <title>A chromosome level genome sequence of Diviner's sage (Salvia divinorum).</title>
        <authorList>
            <person name="Ford S.A."/>
            <person name="Ro D.-K."/>
            <person name="Ness R.W."/>
            <person name="Phillips M.A."/>
        </authorList>
    </citation>
    <scope>NUCLEOTIDE SEQUENCE [LARGE SCALE GENOMIC DNA]</scope>
    <source>
        <strain evidence="1">SAF-2024a</strain>
        <tissue evidence="1">Leaf</tissue>
    </source>
</reference>